<feature type="region of interest" description="Disordered" evidence="1">
    <location>
        <begin position="1"/>
        <end position="46"/>
    </location>
</feature>
<feature type="region of interest" description="Disordered" evidence="1">
    <location>
        <begin position="64"/>
        <end position="120"/>
    </location>
</feature>
<evidence type="ECO:0000313" key="3">
    <source>
        <dbReference type="Proteomes" id="UP000053257"/>
    </source>
</evidence>
<feature type="region of interest" description="Disordered" evidence="1">
    <location>
        <begin position="263"/>
        <end position="289"/>
    </location>
</feature>
<evidence type="ECO:0000256" key="1">
    <source>
        <dbReference type="SAM" id="MobiDB-lite"/>
    </source>
</evidence>
<feature type="compositionally biased region" description="Low complexity" evidence="1">
    <location>
        <begin position="271"/>
        <end position="280"/>
    </location>
</feature>
<proteinExistence type="predicted"/>
<sequence>MPSLRKTNSSPSVRSSPYRALSDATSSQTRTGSRSPRRSSGSDTANRRILADIDWWRVEEAQRQVRGLAPSDQLRPTTPTTDDEELDQEERDPLPAPQLLDFSPAAGENAGSSPLWHNMPGGGLDTLEAIESRFTMWTMGEVDLSESTESASPFEQFAALTLNPVGRVSLERTDSISSAFSDASSDSSFSSPFSTPTLTPMGMDFGFMDCVDVPSADSDDDDVSPFSALSHATRRPARAPIRSTRSASYSFIEDELSATRSRRDVFDDDWSSPASRSPSSFHDEDDPFF</sequence>
<dbReference type="OrthoDB" id="3236040at2759"/>
<protein>
    <submittedName>
        <fullName evidence="2">Uncharacterized protein</fullName>
    </submittedName>
</protein>
<feature type="region of interest" description="Disordered" evidence="1">
    <location>
        <begin position="214"/>
        <end position="243"/>
    </location>
</feature>
<feature type="compositionally biased region" description="Polar residues" evidence="1">
    <location>
        <begin position="1"/>
        <end position="15"/>
    </location>
</feature>
<dbReference type="Proteomes" id="UP000053257">
    <property type="component" value="Unassembled WGS sequence"/>
</dbReference>
<name>A0A0C3S788_PHLG1</name>
<accession>A0A0C3S788</accession>
<dbReference type="AlphaFoldDB" id="A0A0C3S788"/>
<dbReference type="HOGENOM" id="CLU_963481_0_0_1"/>
<gene>
    <name evidence="2" type="ORF">PHLGIDRAFT_113755</name>
</gene>
<organism evidence="2 3">
    <name type="scientific">Phlebiopsis gigantea (strain 11061_1 CR5-6)</name>
    <name type="common">White-rot fungus</name>
    <name type="synonym">Peniophora gigantea</name>
    <dbReference type="NCBI Taxonomy" id="745531"/>
    <lineage>
        <taxon>Eukaryota</taxon>
        <taxon>Fungi</taxon>
        <taxon>Dikarya</taxon>
        <taxon>Basidiomycota</taxon>
        <taxon>Agaricomycotina</taxon>
        <taxon>Agaricomycetes</taxon>
        <taxon>Polyporales</taxon>
        <taxon>Phanerochaetaceae</taxon>
        <taxon>Phlebiopsis</taxon>
    </lineage>
</organism>
<keyword evidence="3" id="KW-1185">Reference proteome</keyword>
<feature type="compositionally biased region" description="Acidic residues" evidence="1">
    <location>
        <begin position="81"/>
        <end position="90"/>
    </location>
</feature>
<feature type="compositionally biased region" description="Low complexity" evidence="1">
    <location>
        <begin position="25"/>
        <end position="44"/>
    </location>
</feature>
<evidence type="ECO:0000313" key="2">
    <source>
        <dbReference type="EMBL" id="KIP12276.1"/>
    </source>
</evidence>
<dbReference type="STRING" id="745531.A0A0C3S788"/>
<dbReference type="EMBL" id="KN840440">
    <property type="protein sequence ID" value="KIP12276.1"/>
    <property type="molecule type" value="Genomic_DNA"/>
</dbReference>
<reference evidence="2 3" key="1">
    <citation type="journal article" date="2014" name="PLoS Genet.">
        <title>Analysis of the Phlebiopsis gigantea genome, transcriptome and secretome provides insight into its pioneer colonization strategies of wood.</title>
        <authorList>
            <person name="Hori C."/>
            <person name="Ishida T."/>
            <person name="Igarashi K."/>
            <person name="Samejima M."/>
            <person name="Suzuki H."/>
            <person name="Master E."/>
            <person name="Ferreira P."/>
            <person name="Ruiz-Duenas F.J."/>
            <person name="Held B."/>
            <person name="Canessa P."/>
            <person name="Larrondo L.F."/>
            <person name="Schmoll M."/>
            <person name="Druzhinina I.S."/>
            <person name="Kubicek C.P."/>
            <person name="Gaskell J.A."/>
            <person name="Kersten P."/>
            <person name="St John F."/>
            <person name="Glasner J."/>
            <person name="Sabat G."/>
            <person name="Splinter BonDurant S."/>
            <person name="Syed K."/>
            <person name="Yadav J."/>
            <person name="Mgbeahuruike A.C."/>
            <person name="Kovalchuk A."/>
            <person name="Asiegbu F.O."/>
            <person name="Lackner G."/>
            <person name="Hoffmeister D."/>
            <person name="Rencoret J."/>
            <person name="Gutierrez A."/>
            <person name="Sun H."/>
            <person name="Lindquist E."/>
            <person name="Barry K."/>
            <person name="Riley R."/>
            <person name="Grigoriev I.V."/>
            <person name="Henrissat B."/>
            <person name="Kues U."/>
            <person name="Berka R.M."/>
            <person name="Martinez A.T."/>
            <person name="Covert S.F."/>
            <person name="Blanchette R.A."/>
            <person name="Cullen D."/>
        </authorList>
    </citation>
    <scope>NUCLEOTIDE SEQUENCE [LARGE SCALE GENOMIC DNA]</scope>
    <source>
        <strain evidence="2 3">11061_1 CR5-6</strain>
    </source>
</reference>